<dbReference type="PRINTS" id="PR00080">
    <property type="entry name" value="SDRFAMILY"/>
</dbReference>
<reference evidence="5 6" key="1">
    <citation type="submission" date="2019-10" db="EMBL/GenBank/DDBJ databases">
        <title>Rubrobacter sp nov SCSIO 52915 isolated from a deep-sea sediment in the South China Sea.</title>
        <authorList>
            <person name="Chen R.W."/>
        </authorList>
    </citation>
    <scope>NUCLEOTIDE SEQUENCE [LARGE SCALE GENOMIC DNA]</scope>
    <source>
        <strain evidence="5 6">SCSIO 52915</strain>
    </source>
</reference>
<sequence>MIELKPVNEQVVALMGASSGIGRITALRFAERGAKVVVSARGEEGLRSLVEEIRAGGGEAVYVVADTTDFEQVEAVAARAVEEYGRLDTWVHLAGTAVFATFEETTPEEFRRVVDVTLMGQVYGAKAALPHIKREGRGALIHISSVEAKRSFPFHSAYGAAKHGIDGFLEAVRIELKHEGLTISVTQIMPSTINTPFFDKGRSKLGVKAVGMPPIYEPETVADVILYAAEHPERDLVAGGAAAALILNQRLSPRLLDAIFSTRAGFSPQMTREPMSESDPDNLYGPIGGHDTARNGFRAFKRSSYNWLQSHPTLRKGVFAGTVLGAATLTARAVGNALGNGR</sequence>
<dbReference type="InterPro" id="IPR002347">
    <property type="entry name" value="SDR_fam"/>
</dbReference>
<proteinExistence type="inferred from homology"/>
<dbReference type="Pfam" id="PF00106">
    <property type="entry name" value="adh_short"/>
    <property type="match status" value="1"/>
</dbReference>
<dbReference type="SMART" id="SM00822">
    <property type="entry name" value="PKS_KR"/>
    <property type="match status" value="1"/>
</dbReference>
<evidence type="ECO:0000313" key="6">
    <source>
        <dbReference type="Proteomes" id="UP000502706"/>
    </source>
</evidence>
<evidence type="ECO:0000256" key="3">
    <source>
        <dbReference type="RuleBase" id="RU000363"/>
    </source>
</evidence>
<dbReference type="Gene3D" id="3.40.50.720">
    <property type="entry name" value="NAD(P)-binding Rossmann-like Domain"/>
    <property type="match status" value="1"/>
</dbReference>
<dbReference type="InterPro" id="IPR036291">
    <property type="entry name" value="NAD(P)-bd_dom_sf"/>
</dbReference>
<dbReference type="PANTHER" id="PTHR44196:SF1">
    <property type="entry name" value="DEHYDROGENASE_REDUCTASE SDR FAMILY MEMBER 7B"/>
    <property type="match status" value="1"/>
</dbReference>
<dbReference type="PRINTS" id="PR00081">
    <property type="entry name" value="GDHRDH"/>
</dbReference>
<dbReference type="InterPro" id="IPR057326">
    <property type="entry name" value="KR_dom"/>
</dbReference>
<dbReference type="Proteomes" id="UP000502706">
    <property type="component" value="Chromosome"/>
</dbReference>
<dbReference type="KEGG" id="rmar:GBA65_04605"/>
<dbReference type="PROSITE" id="PS00061">
    <property type="entry name" value="ADH_SHORT"/>
    <property type="match status" value="1"/>
</dbReference>
<dbReference type="GO" id="GO:0016020">
    <property type="term" value="C:membrane"/>
    <property type="evidence" value="ECO:0007669"/>
    <property type="project" value="TreeGrafter"/>
</dbReference>
<accession>A0A6G8PUI1</accession>
<dbReference type="InterPro" id="IPR020904">
    <property type="entry name" value="Sc_DH/Rdtase_CS"/>
</dbReference>
<protein>
    <submittedName>
        <fullName evidence="5">SDR family NAD(P)-dependent oxidoreductase</fullName>
    </submittedName>
</protein>
<dbReference type="AlphaFoldDB" id="A0A6G8PUI1"/>
<dbReference type="EMBL" id="CP045121">
    <property type="protein sequence ID" value="QIN77917.1"/>
    <property type="molecule type" value="Genomic_DNA"/>
</dbReference>
<dbReference type="NCBIfam" id="NF005495">
    <property type="entry name" value="PRK07109.1"/>
    <property type="match status" value="1"/>
</dbReference>
<evidence type="ECO:0000256" key="2">
    <source>
        <dbReference type="ARBA" id="ARBA00023002"/>
    </source>
</evidence>
<keyword evidence="2" id="KW-0560">Oxidoreductase</keyword>
<evidence type="ECO:0000259" key="4">
    <source>
        <dbReference type="SMART" id="SM00822"/>
    </source>
</evidence>
<keyword evidence="6" id="KW-1185">Reference proteome</keyword>
<name>A0A6G8PUI1_9ACTN</name>
<dbReference type="CDD" id="cd05360">
    <property type="entry name" value="SDR_c3"/>
    <property type="match status" value="1"/>
</dbReference>
<feature type="domain" description="Ketoreductase" evidence="4">
    <location>
        <begin position="10"/>
        <end position="191"/>
    </location>
</feature>
<dbReference type="GO" id="GO:0016491">
    <property type="term" value="F:oxidoreductase activity"/>
    <property type="evidence" value="ECO:0007669"/>
    <property type="project" value="UniProtKB-KW"/>
</dbReference>
<dbReference type="SUPFAM" id="SSF51735">
    <property type="entry name" value="NAD(P)-binding Rossmann-fold domains"/>
    <property type="match status" value="1"/>
</dbReference>
<evidence type="ECO:0000256" key="1">
    <source>
        <dbReference type="ARBA" id="ARBA00006484"/>
    </source>
</evidence>
<evidence type="ECO:0000313" key="5">
    <source>
        <dbReference type="EMBL" id="QIN77917.1"/>
    </source>
</evidence>
<gene>
    <name evidence="5" type="ORF">GBA65_04605</name>
</gene>
<dbReference type="PANTHER" id="PTHR44196">
    <property type="entry name" value="DEHYDROGENASE/REDUCTASE SDR FAMILY MEMBER 7B"/>
    <property type="match status" value="1"/>
</dbReference>
<organism evidence="5 6">
    <name type="scientific">Rubrobacter marinus</name>
    <dbReference type="NCBI Taxonomy" id="2653852"/>
    <lineage>
        <taxon>Bacteria</taxon>
        <taxon>Bacillati</taxon>
        <taxon>Actinomycetota</taxon>
        <taxon>Rubrobacteria</taxon>
        <taxon>Rubrobacterales</taxon>
        <taxon>Rubrobacteraceae</taxon>
        <taxon>Rubrobacter</taxon>
    </lineage>
</organism>
<comment type="similarity">
    <text evidence="1 3">Belongs to the short-chain dehydrogenases/reductases (SDR) family.</text>
</comment>